<dbReference type="Proteomes" id="UP000187209">
    <property type="component" value="Unassembled WGS sequence"/>
</dbReference>
<feature type="domain" description="C2H2-type" evidence="6">
    <location>
        <begin position="11"/>
        <end position="38"/>
    </location>
</feature>
<keyword evidence="2" id="KW-0677">Repeat</keyword>
<sequence length="133" mass="14997">MEPIQKPKSLLACPICSKILSSKQNLKQHLNIHTGNKPYKCTFEGCQISFKHASQLSNHKILHHSNSITLQPDFNDFRAFIKLLISALHGKQVYNFTIPKGPFTEDDVNLPKISEPQEGVELPSFDDIVDLSN</sequence>
<comment type="caution">
    <text evidence="7">The sequence shown here is derived from an EMBL/GenBank/DDBJ whole genome shotgun (WGS) entry which is preliminary data.</text>
</comment>
<name>A0A1R2BKE2_9CILI</name>
<evidence type="ECO:0000256" key="1">
    <source>
        <dbReference type="ARBA" id="ARBA00022723"/>
    </source>
</evidence>
<evidence type="ECO:0000256" key="4">
    <source>
        <dbReference type="ARBA" id="ARBA00022833"/>
    </source>
</evidence>
<dbReference type="GO" id="GO:0005634">
    <property type="term" value="C:nucleus"/>
    <property type="evidence" value="ECO:0007669"/>
    <property type="project" value="UniProtKB-ARBA"/>
</dbReference>
<protein>
    <recommendedName>
        <fullName evidence="6">C2H2-type domain-containing protein</fullName>
    </recommendedName>
</protein>
<dbReference type="PROSITE" id="PS00028">
    <property type="entry name" value="ZINC_FINGER_C2H2_1"/>
    <property type="match status" value="2"/>
</dbReference>
<dbReference type="InterPro" id="IPR013087">
    <property type="entry name" value="Znf_C2H2_type"/>
</dbReference>
<dbReference type="OrthoDB" id="372803at2759"/>
<dbReference type="PANTHER" id="PTHR19818:SF139">
    <property type="entry name" value="PAIR-RULE PROTEIN ODD-PAIRED"/>
    <property type="match status" value="1"/>
</dbReference>
<feature type="domain" description="C2H2-type" evidence="6">
    <location>
        <begin position="39"/>
        <end position="68"/>
    </location>
</feature>
<dbReference type="SMART" id="SM00355">
    <property type="entry name" value="ZnF_C2H2"/>
    <property type="match status" value="2"/>
</dbReference>
<evidence type="ECO:0000256" key="3">
    <source>
        <dbReference type="ARBA" id="ARBA00022771"/>
    </source>
</evidence>
<dbReference type="GO" id="GO:0045944">
    <property type="term" value="P:positive regulation of transcription by RNA polymerase II"/>
    <property type="evidence" value="ECO:0007669"/>
    <property type="project" value="UniProtKB-ARBA"/>
</dbReference>
<dbReference type="InterPro" id="IPR036236">
    <property type="entry name" value="Znf_C2H2_sf"/>
</dbReference>
<dbReference type="GO" id="GO:0008270">
    <property type="term" value="F:zinc ion binding"/>
    <property type="evidence" value="ECO:0007669"/>
    <property type="project" value="UniProtKB-KW"/>
</dbReference>
<keyword evidence="8" id="KW-1185">Reference proteome</keyword>
<dbReference type="EMBL" id="MPUH01000586">
    <property type="protein sequence ID" value="OMJ77226.1"/>
    <property type="molecule type" value="Genomic_DNA"/>
</dbReference>
<dbReference type="PANTHER" id="PTHR19818">
    <property type="entry name" value="ZINC FINGER PROTEIN ZIC AND GLI"/>
    <property type="match status" value="1"/>
</dbReference>
<evidence type="ECO:0000256" key="5">
    <source>
        <dbReference type="PROSITE-ProRule" id="PRU00042"/>
    </source>
</evidence>
<evidence type="ECO:0000256" key="2">
    <source>
        <dbReference type="ARBA" id="ARBA00022737"/>
    </source>
</evidence>
<keyword evidence="4" id="KW-0862">Zinc</keyword>
<organism evidence="7 8">
    <name type="scientific">Stentor coeruleus</name>
    <dbReference type="NCBI Taxonomy" id="5963"/>
    <lineage>
        <taxon>Eukaryota</taxon>
        <taxon>Sar</taxon>
        <taxon>Alveolata</taxon>
        <taxon>Ciliophora</taxon>
        <taxon>Postciliodesmatophora</taxon>
        <taxon>Heterotrichea</taxon>
        <taxon>Heterotrichida</taxon>
        <taxon>Stentoridae</taxon>
        <taxon>Stentor</taxon>
    </lineage>
</organism>
<dbReference type="Gene3D" id="3.30.160.60">
    <property type="entry name" value="Classic Zinc Finger"/>
    <property type="match status" value="2"/>
</dbReference>
<dbReference type="GO" id="GO:0000981">
    <property type="term" value="F:DNA-binding transcription factor activity, RNA polymerase II-specific"/>
    <property type="evidence" value="ECO:0007669"/>
    <property type="project" value="TreeGrafter"/>
</dbReference>
<dbReference type="GO" id="GO:0000978">
    <property type="term" value="F:RNA polymerase II cis-regulatory region sequence-specific DNA binding"/>
    <property type="evidence" value="ECO:0007669"/>
    <property type="project" value="TreeGrafter"/>
</dbReference>
<accession>A0A1R2BKE2</accession>
<gene>
    <name evidence="7" type="ORF">SteCoe_23220</name>
</gene>
<proteinExistence type="predicted"/>
<keyword evidence="1" id="KW-0479">Metal-binding</keyword>
<dbReference type="InterPro" id="IPR050329">
    <property type="entry name" value="GLI_C2H2-zinc-finger"/>
</dbReference>
<evidence type="ECO:0000313" key="7">
    <source>
        <dbReference type="EMBL" id="OMJ77226.1"/>
    </source>
</evidence>
<reference evidence="7 8" key="1">
    <citation type="submission" date="2016-11" db="EMBL/GenBank/DDBJ databases">
        <title>The macronuclear genome of Stentor coeruleus: a giant cell with tiny introns.</title>
        <authorList>
            <person name="Slabodnick M."/>
            <person name="Ruby J.G."/>
            <person name="Reiff S.B."/>
            <person name="Swart E.C."/>
            <person name="Gosai S."/>
            <person name="Prabakaran S."/>
            <person name="Witkowska E."/>
            <person name="Larue G.E."/>
            <person name="Fisher S."/>
            <person name="Freeman R.M."/>
            <person name="Gunawardena J."/>
            <person name="Chu W."/>
            <person name="Stover N.A."/>
            <person name="Gregory B.D."/>
            <person name="Nowacki M."/>
            <person name="Derisi J."/>
            <person name="Roy S.W."/>
            <person name="Marshall W.F."/>
            <person name="Sood P."/>
        </authorList>
    </citation>
    <scope>NUCLEOTIDE SEQUENCE [LARGE SCALE GENOMIC DNA]</scope>
    <source>
        <strain evidence="7">WM001</strain>
    </source>
</reference>
<evidence type="ECO:0000313" key="8">
    <source>
        <dbReference type="Proteomes" id="UP000187209"/>
    </source>
</evidence>
<dbReference type="AlphaFoldDB" id="A0A1R2BKE2"/>
<evidence type="ECO:0000259" key="6">
    <source>
        <dbReference type="PROSITE" id="PS50157"/>
    </source>
</evidence>
<dbReference type="PROSITE" id="PS50157">
    <property type="entry name" value="ZINC_FINGER_C2H2_2"/>
    <property type="match status" value="2"/>
</dbReference>
<dbReference type="SUPFAM" id="SSF57667">
    <property type="entry name" value="beta-beta-alpha zinc fingers"/>
    <property type="match status" value="1"/>
</dbReference>
<dbReference type="Pfam" id="PF00096">
    <property type="entry name" value="zf-C2H2"/>
    <property type="match status" value="2"/>
</dbReference>
<keyword evidence="3 5" id="KW-0863">Zinc-finger</keyword>